<organism evidence="2 3">
    <name type="scientific">Sclerotinia sclerotiorum (strain ATCC 18683 / 1980 / Ss-1)</name>
    <name type="common">White mold</name>
    <name type="synonym">Whetzelinia sclerotiorum</name>
    <dbReference type="NCBI Taxonomy" id="665079"/>
    <lineage>
        <taxon>Eukaryota</taxon>
        <taxon>Fungi</taxon>
        <taxon>Dikarya</taxon>
        <taxon>Ascomycota</taxon>
        <taxon>Pezizomycotina</taxon>
        <taxon>Leotiomycetes</taxon>
        <taxon>Helotiales</taxon>
        <taxon>Sclerotiniaceae</taxon>
        <taxon>Sclerotinia</taxon>
    </lineage>
</organism>
<feature type="region of interest" description="Disordered" evidence="1">
    <location>
        <begin position="263"/>
        <end position="295"/>
    </location>
</feature>
<dbReference type="VEuPathDB" id="FungiDB:sscle_10g076440"/>
<feature type="region of interest" description="Disordered" evidence="1">
    <location>
        <begin position="116"/>
        <end position="161"/>
    </location>
</feature>
<sequence length="295" mass="32107">MLEWQKGYWDSFVRCGTAAGYGHGYGHGYGYGHGQEDGHLNANTPAFQPVASGVSAHGSGSHWSSAISKQSNEFWNTDAPVFSPVNFFAASSSPQNSQEVERLSRGWDECDLSPLAEERAGSAEGWTTELGNQEAEKKGEEDDETETGEGSGLGFGEGEGGDFAIETAITTPTPQQSARMTPTAAAKSCNDVKLAFCDGTWGDEKGCMDVWERRGDEMDGKDREEGNGRRSSFLYMKDEVLGERKCKSLPWVSSKRLIEVCAGKKEGEGREKGRTSEEEDGGESLRERNGVDQVW</sequence>
<dbReference type="AlphaFoldDB" id="A0A1D9QD51"/>
<dbReference type="KEGG" id="ssl:SS1G_08342"/>
<protein>
    <submittedName>
        <fullName evidence="2">Uncharacterized protein</fullName>
    </submittedName>
</protein>
<evidence type="ECO:0000313" key="3">
    <source>
        <dbReference type="Proteomes" id="UP000177798"/>
    </source>
</evidence>
<dbReference type="EMBL" id="CP017823">
    <property type="protein sequence ID" value="APA12874.1"/>
    <property type="molecule type" value="Genomic_DNA"/>
</dbReference>
<gene>
    <name evidence="2" type="ORF">sscle_10g076440</name>
</gene>
<feature type="compositionally biased region" description="Basic and acidic residues" evidence="1">
    <location>
        <begin position="283"/>
        <end position="295"/>
    </location>
</feature>
<reference evidence="3" key="1">
    <citation type="journal article" date="2017" name="Genome Biol. Evol.">
        <title>The complete genome sequence of the phytopathogenic fungus Sclerotinia sclerotiorum reveals insights into the genome architecture of broad host range pathogens.</title>
        <authorList>
            <person name="Derbyshire M."/>
            <person name="Denton-Giles M."/>
            <person name="Hegedus D."/>
            <person name="Seifbarghy S."/>
            <person name="Rollins J."/>
            <person name="van Kan J."/>
            <person name="Seidl M.F."/>
            <person name="Faino L."/>
            <person name="Mbengue M."/>
            <person name="Navaud O."/>
            <person name="Raffaele S."/>
            <person name="Hammond-Kosack K."/>
            <person name="Heard S."/>
            <person name="Oliver R."/>
        </authorList>
    </citation>
    <scope>NUCLEOTIDE SEQUENCE [LARGE SCALE GENOMIC DNA]</scope>
    <source>
        <strain evidence="3">ATCC 18683 / 1980 / Ss-1</strain>
    </source>
</reference>
<dbReference type="OrthoDB" id="5226586at2759"/>
<dbReference type="Proteomes" id="UP000177798">
    <property type="component" value="Chromosome 10"/>
</dbReference>
<accession>A0A1D9QD51</accession>
<name>A0A1D9QD51_SCLS1</name>
<proteinExistence type="predicted"/>
<evidence type="ECO:0000256" key="1">
    <source>
        <dbReference type="SAM" id="MobiDB-lite"/>
    </source>
</evidence>
<evidence type="ECO:0000313" key="2">
    <source>
        <dbReference type="EMBL" id="APA12874.1"/>
    </source>
</evidence>
<feature type="compositionally biased region" description="Gly residues" evidence="1">
    <location>
        <begin position="149"/>
        <end position="158"/>
    </location>
</feature>
<feature type="compositionally biased region" description="Basic and acidic residues" evidence="1">
    <location>
        <begin position="263"/>
        <end position="276"/>
    </location>
</feature>
<dbReference type="RefSeq" id="XP_001590602.1">
    <property type="nucleotide sequence ID" value="XM_001590552.1"/>
</dbReference>